<dbReference type="Proteomes" id="UP000193303">
    <property type="component" value="Unassembled WGS sequence"/>
</dbReference>
<feature type="transmembrane region" description="Helical" evidence="1">
    <location>
        <begin position="63"/>
        <end position="81"/>
    </location>
</feature>
<sequence>MIISIVLPGFYTHYETYYGLTILLNGLFFGWLSGPGGLAVYANLFYIRIVYKLIKGKKSHTHPLLFSNIALVFLAGCTAFFTEVNSLGNPKEVVAWGWGAIVWGISIMLLYAAQHVNSSLVIKQHTILWLSVSVLILLNAGVLKYNLWQRANNDERMRYLRFGAAFNTKPLSGIPYIPFPEPESIPIHANTLFEIKGELNSNGKLNIHIDENGHTQREQDLPDRFQYGQYIWENKHYSIWFLKPSSQIADYTLHIQPGTHQAEFSLSTPIKTLWKAPAIITEDPYRSSGIYPGYDSALRDLFIDYNNLLLYNQQDSTKQLNHYTSETAGLSCPITHNIKVMNVPDVFKWQNTLMWLQRYSKSHAKIQQYQSFCSPSYAILLPPANDGYPDYAEESEQNQTVTLNALLFSRPDMRLIDRVSTTVTVPKLSDGATSTIKYLKVIPQAEKNAETNETIEYRFNIEPIMPEENQ</sequence>
<feature type="transmembrane region" description="Helical" evidence="1">
    <location>
        <begin position="126"/>
        <end position="148"/>
    </location>
</feature>
<feature type="transmembrane region" description="Helical" evidence="1">
    <location>
        <begin position="28"/>
        <end position="51"/>
    </location>
</feature>
<evidence type="ECO:0000313" key="2">
    <source>
        <dbReference type="EMBL" id="OSI24582.1"/>
    </source>
</evidence>
<accession>A0A1X3DKZ4</accession>
<evidence type="ECO:0000256" key="1">
    <source>
        <dbReference type="SAM" id="Phobius"/>
    </source>
</evidence>
<feature type="transmembrane region" description="Helical" evidence="1">
    <location>
        <begin position="93"/>
        <end position="114"/>
    </location>
</feature>
<evidence type="ECO:0000313" key="3">
    <source>
        <dbReference type="Proteomes" id="UP000193303"/>
    </source>
</evidence>
<organism evidence="2 3">
    <name type="scientific">Neisseria dumasiana</name>
    <dbReference type="NCBI Taxonomy" id="1931275"/>
    <lineage>
        <taxon>Bacteria</taxon>
        <taxon>Pseudomonadati</taxon>
        <taxon>Pseudomonadota</taxon>
        <taxon>Betaproteobacteria</taxon>
        <taxon>Neisseriales</taxon>
        <taxon>Neisseriaceae</taxon>
        <taxon>Neisseria</taxon>
    </lineage>
</organism>
<protein>
    <submittedName>
        <fullName evidence="2">Uncharacterized protein</fullName>
    </submittedName>
</protein>
<gene>
    <name evidence="2" type="ORF">BV912_01620</name>
</gene>
<dbReference type="EMBL" id="MTAB01000003">
    <property type="protein sequence ID" value="OSI24582.1"/>
    <property type="molecule type" value="Genomic_DNA"/>
</dbReference>
<name>A0A1X3DKZ4_9NEIS</name>
<proteinExistence type="predicted"/>
<dbReference type="AlphaFoldDB" id="A0A1X3DKZ4"/>
<comment type="caution">
    <text evidence="2">The sequence shown here is derived from an EMBL/GenBank/DDBJ whole genome shotgun (WGS) entry which is preliminary data.</text>
</comment>
<keyword evidence="1" id="KW-0472">Membrane</keyword>
<keyword evidence="1" id="KW-1133">Transmembrane helix</keyword>
<reference evidence="3" key="1">
    <citation type="submission" date="2017-01" db="EMBL/GenBank/DDBJ databases">
        <authorList>
            <person name="Mah S.A."/>
            <person name="Swanson W.J."/>
            <person name="Moy G.W."/>
            <person name="Vacquier V.D."/>
        </authorList>
    </citation>
    <scope>NUCLEOTIDE SEQUENCE [LARGE SCALE GENOMIC DNA]</scope>
    <source>
        <strain evidence="3">124861</strain>
    </source>
</reference>
<keyword evidence="1" id="KW-0812">Transmembrane</keyword>